<accession>A0A2W5BPE1</accession>
<organism evidence="2 3">
    <name type="scientific">Micavibrio aeruginosavorus</name>
    <dbReference type="NCBI Taxonomy" id="349221"/>
    <lineage>
        <taxon>Bacteria</taxon>
        <taxon>Pseudomonadati</taxon>
        <taxon>Bdellovibrionota</taxon>
        <taxon>Bdellovibrionia</taxon>
        <taxon>Bdellovibrionales</taxon>
        <taxon>Pseudobdellovibrionaceae</taxon>
        <taxon>Micavibrio</taxon>
    </lineage>
</organism>
<dbReference type="Proteomes" id="UP000249557">
    <property type="component" value="Unassembled WGS sequence"/>
</dbReference>
<dbReference type="SUPFAM" id="SSF52833">
    <property type="entry name" value="Thioredoxin-like"/>
    <property type="match status" value="1"/>
</dbReference>
<name>A0A2W5BPE1_9BACT</name>
<evidence type="ECO:0000313" key="2">
    <source>
        <dbReference type="EMBL" id="PZO85105.1"/>
    </source>
</evidence>
<protein>
    <recommendedName>
        <fullName evidence="1">Thioredoxin-like fold domain-containing protein</fullName>
    </recommendedName>
</protein>
<dbReference type="EMBL" id="QFNK01000153">
    <property type="protein sequence ID" value="PZO85105.1"/>
    <property type="molecule type" value="Genomic_DNA"/>
</dbReference>
<dbReference type="Pfam" id="PF13462">
    <property type="entry name" value="Thioredoxin_4"/>
    <property type="match status" value="1"/>
</dbReference>
<sequence length="87" mass="9490">MEILKQNAKLAGMSDATFEACQEEPNLKLKVAESMQVAKEKWKIAATPTFIINDGAEIIQGAQPLAEFERVFRKVTNDAVGAVPAVE</sequence>
<proteinExistence type="predicted"/>
<evidence type="ECO:0000259" key="1">
    <source>
        <dbReference type="Pfam" id="PF13462"/>
    </source>
</evidence>
<dbReference type="AlphaFoldDB" id="A0A2W5BPE1"/>
<dbReference type="InterPro" id="IPR012336">
    <property type="entry name" value="Thioredoxin-like_fold"/>
</dbReference>
<feature type="domain" description="Thioredoxin-like fold" evidence="1">
    <location>
        <begin position="5"/>
        <end position="70"/>
    </location>
</feature>
<reference evidence="2 3" key="1">
    <citation type="submission" date="2017-08" db="EMBL/GenBank/DDBJ databases">
        <title>Infants hospitalized years apart are colonized by the same room-sourced microbial strains.</title>
        <authorList>
            <person name="Brooks B."/>
            <person name="Olm M.R."/>
            <person name="Firek B.A."/>
            <person name="Baker R."/>
            <person name="Thomas B.C."/>
            <person name="Morowitz M.J."/>
            <person name="Banfield J.F."/>
        </authorList>
    </citation>
    <scope>NUCLEOTIDE SEQUENCE [LARGE SCALE GENOMIC DNA]</scope>
    <source>
        <strain evidence="2">S2_018_000_R2_104</strain>
    </source>
</reference>
<gene>
    <name evidence="2" type="ORF">DI626_07665</name>
</gene>
<dbReference type="InterPro" id="IPR036249">
    <property type="entry name" value="Thioredoxin-like_sf"/>
</dbReference>
<comment type="caution">
    <text evidence="2">The sequence shown here is derived from an EMBL/GenBank/DDBJ whole genome shotgun (WGS) entry which is preliminary data.</text>
</comment>
<dbReference type="Gene3D" id="3.40.30.10">
    <property type="entry name" value="Glutaredoxin"/>
    <property type="match status" value="1"/>
</dbReference>
<evidence type="ECO:0000313" key="3">
    <source>
        <dbReference type="Proteomes" id="UP000249557"/>
    </source>
</evidence>